<evidence type="ECO:0000313" key="2">
    <source>
        <dbReference type="EMBL" id="GEM00683.1"/>
    </source>
</evidence>
<name>A0ABQ0VHW7_9BACI</name>
<accession>A0ABQ0VHW7</accession>
<sequence>MGNQHRKQQVKARGKNIHPFLKMNPFPMKNAFVNDKRRTHVLFTNFSNRNPKICGEKWGDVVDYKKRWR</sequence>
<gene>
    <name evidence="2" type="ORF">HHA03_02150</name>
</gene>
<evidence type="ECO:0000256" key="1">
    <source>
        <dbReference type="SAM" id="MobiDB-lite"/>
    </source>
</evidence>
<evidence type="ECO:0000313" key="3">
    <source>
        <dbReference type="Proteomes" id="UP000321547"/>
    </source>
</evidence>
<reference evidence="2 3" key="1">
    <citation type="submission" date="2019-07" db="EMBL/GenBank/DDBJ databases">
        <title>Whole genome shotgun sequence of Halolactibacillus halophilus NBRC 100868.</title>
        <authorList>
            <person name="Hosoyama A."/>
            <person name="Uohara A."/>
            <person name="Ohji S."/>
            <person name="Ichikawa N."/>
        </authorList>
    </citation>
    <scope>NUCLEOTIDE SEQUENCE [LARGE SCALE GENOMIC DNA]</scope>
    <source>
        <strain evidence="2 3">NBRC 100868</strain>
    </source>
</reference>
<proteinExistence type="predicted"/>
<feature type="compositionally biased region" description="Basic residues" evidence="1">
    <location>
        <begin position="1"/>
        <end position="16"/>
    </location>
</feature>
<keyword evidence="3" id="KW-1185">Reference proteome</keyword>
<dbReference type="EMBL" id="BJWI01000002">
    <property type="protein sequence ID" value="GEM00683.1"/>
    <property type="molecule type" value="Genomic_DNA"/>
</dbReference>
<comment type="caution">
    <text evidence="2">The sequence shown here is derived from an EMBL/GenBank/DDBJ whole genome shotgun (WGS) entry which is preliminary data.</text>
</comment>
<organism evidence="2 3">
    <name type="scientific">Halolactibacillus halophilus</name>
    <dbReference type="NCBI Taxonomy" id="306540"/>
    <lineage>
        <taxon>Bacteria</taxon>
        <taxon>Bacillati</taxon>
        <taxon>Bacillota</taxon>
        <taxon>Bacilli</taxon>
        <taxon>Bacillales</taxon>
        <taxon>Bacillaceae</taxon>
        <taxon>Halolactibacillus</taxon>
    </lineage>
</organism>
<protein>
    <submittedName>
        <fullName evidence="2">Uncharacterized protein</fullName>
    </submittedName>
</protein>
<feature type="region of interest" description="Disordered" evidence="1">
    <location>
        <begin position="1"/>
        <end position="20"/>
    </location>
</feature>
<dbReference type="Proteomes" id="UP000321547">
    <property type="component" value="Unassembled WGS sequence"/>
</dbReference>